<dbReference type="SUPFAM" id="SSF109604">
    <property type="entry name" value="HD-domain/PDEase-like"/>
    <property type="match status" value="1"/>
</dbReference>
<accession>A0A1Z2XSB0</accession>
<dbReference type="EMBL" id="CP065321">
    <property type="protein sequence ID" value="QQR30609.1"/>
    <property type="molecule type" value="Genomic_DNA"/>
</dbReference>
<evidence type="ECO:0000313" key="3">
    <source>
        <dbReference type="Proteomes" id="UP000196710"/>
    </source>
</evidence>
<organism evidence="2 4">
    <name type="scientific">Acutalibacter muris</name>
    <dbReference type="NCBI Taxonomy" id="1796620"/>
    <lineage>
        <taxon>Bacteria</taxon>
        <taxon>Bacillati</taxon>
        <taxon>Bacillota</taxon>
        <taxon>Clostridia</taxon>
        <taxon>Eubacteriales</taxon>
        <taxon>Acutalibacteraceae</taxon>
        <taxon>Acutalibacter</taxon>
    </lineage>
</organism>
<evidence type="ECO:0000313" key="4">
    <source>
        <dbReference type="Proteomes" id="UP000596035"/>
    </source>
</evidence>
<sequence length="160" mass="18413">MTKKWDPNAFWSFYTELIGGSNLSSMAGYPQHGNTCRLLHSVAVAYYSCRIASLLGARFHMRDMARGALFHDYFFYDAQDGDPAHKKHWSRHPDIAWQNASKELDLTGIETDIIRTHMFPLTIRPPKYREGAVVTLVDKGCSVYEFFKRKRPYPKLAGHV</sequence>
<reference evidence="2 4" key="3">
    <citation type="submission" date="2020-11" db="EMBL/GenBank/DDBJ databases">
        <title>Closed and high quality bacterial genomes of the OMM12 community.</title>
        <authorList>
            <person name="Marbouty M."/>
            <person name="Lamy-Besnier Q."/>
            <person name="Debarbieux L."/>
            <person name="Koszul R."/>
        </authorList>
    </citation>
    <scope>NUCLEOTIDE SEQUENCE [LARGE SCALE GENOMIC DNA]</scope>
    <source>
        <strain evidence="2 4">KB18</strain>
    </source>
</reference>
<dbReference type="Proteomes" id="UP000596035">
    <property type="component" value="Chromosome"/>
</dbReference>
<reference evidence="3" key="2">
    <citation type="submission" date="2017-05" db="EMBL/GenBank/DDBJ databases">
        <title>Improved OligoMM genomes.</title>
        <authorList>
            <person name="Garzetti D."/>
        </authorList>
    </citation>
    <scope>NUCLEOTIDE SEQUENCE [LARGE SCALE GENOMIC DNA]</scope>
    <source>
        <strain evidence="3">KB18</strain>
    </source>
</reference>
<protein>
    <recommendedName>
        <fullName evidence="5">HD domain-containing protein</fullName>
    </recommendedName>
</protein>
<keyword evidence="3" id="KW-1185">Reference proteome</keyword>
<evidence type="ECO:0000313" key="1">
    <source>
        <dbReference type="EMBL" id="ASB41344.1"/>
    </source>
</evidence>
<gene>
    <name evidence="1" type="ORF">ADH66_12165</name>
    <name evidence="2" type="ORF">I5Q82_02475</name>
</gene>
<dbReference type="CDD" id="cd00077">
    <property type="entry name" value="HDc"/>
    <property type="match status" value="1"/>
</dbReference>
<proteinExistence type="predicted"/>
<name>A0A1Z2XSB0_9FIRM</name>
<dbReference type="KEGG" id="amur:ADH66_12165"/>
<dbReference type="InterPro" id="IPR003607">
    <property type="entry name" value="HD/PDEase_dom"/>
</dbReference>
<dbReference type="AlphaFoldDB" id="A0A1Z2XSB0"/>
<reference evidence="1" key="1">
    <citation type="journal article" date="2017" name="Genome Announc.">
        <title>High-Quality Whole-Genome Sequences of the Oligo-Mouse-Microbiota Bacterial Community.</title>
        <authorList>
            <person name="Garzetti D."/>
            <person name="Brugiroux S."/>
            <person name="Bunk B."/>
            <person name="Pukall R."/>
            <person name="McCoy K.D."/>
            <person name="Macpherson A.J."/>
            <person name="Stecher B."/>
        </authorList>
    </citation>
    <scope>NUCLEOTIDE SEQUENCE</scope>
    <source>
        <strain evidence="1">KB18</strain>
    </source>
</reference>
<dbReference type="RefSeq" id="WP_066540330.1">
    <property type="nucleotide sequence ID" value="NZ_CAJTCQ010000010.1"/>
</dbReference>
<evidence type="ECO:0000313" key="2">
    <source>
        <dbReference type="EMBL" id="QQR30609.1"/>
    </source>
</evidence>
<dbReference type="Proteomes" id="UP000196710">
    <property type="component" value="Chromosome"/>
</dbReference>
<evidence type="ECO:0008006" key="5">
    <source>
        <dbReference type="Google" id="ProtNLM"/>
    </source>
</evidence>
<dbReference type="EMBL" id="CP021422">
    <property type="protein sequence ID" value="ASB41344.1"/>
    <property type="molecule type" value="Genomic_DNA"/>
</dbReference>